<keyword evidence="4 9" id="KW-0689">Ribosomal protein</keyword>
<dbReference type="InterPro" id="IPR036791">
    <property type="entry name" value="Ribosomal_bL9_C_sf"/>
</dbReference>
<keyword evidence="3" id="KW-0694">RNA-binding</keyword>
<evidence type="ECO:0000256" key="2">
    <source>
        <dbReference type="ARBA" id="ARBA00022730"/>
    </source>
</evidence>
<feature type="domain" description="Ribosomal protein L9" evidence="7">
    <location>
        <begin position="20"/>
        <end position="51"/>
    </location>
</feature>
<dbReference type="InterPro" id="IPR020594">
    <property type="entry name" value="Ribosomal_bL9_bac/chp"/>
</dbReference>
<dbReference type="AlphaFoldDB" id="A0A4D6WZ15"/>
<dbReference type="EMBL" id="MK814699">
    <property type="protein sequence ID" value="QCI07670.1"/>
    <property type="molecule type" value="Genomic_DNA"/>
</dbReference>
<evidence type="ECO:0000256" key="5">
    <source>
        <dbReference type="ARBA" id="ARBA00023274"/>
    </source>
</evidence>
<keyword evidence="5" id="KW-0687">Ribonucleoprotein</keyword>
<dbReference type="GO" id="GO:1990904">
    <property type="term" value="C:ribonucleoprotein complex"/>
    <property type="evidence" value="ECO:0007669"/>
    <property type="project" value="UniProtKB-KW"/>
</dbReference>
<dbReference type="InterPro" id="IPR020069">
    <property type="entry name" value="Ribosomal_bL9_C"/>
</dbReference>
<reference evidence="9" key="1">
    <citation type="journal article" date="2019" name="Mol. Phylogenet. Evol.">
        <title>Morphological evolution and classification of the red algal order Ceramiales inferred using plastid phylogenomics.</title>
        <authorList>
            <person name="Diaz-Tapia P."/>
            <person name="Pasella M.M."/>
            <person name="Verbruggen H."/>
            <person name="Maggs C.A."/>
        </authorList>
    </citation>
    <scope>NUCLEOTIDE SEQUENCE</scope>
    <source>
        <strain evidence="9">PD2930</strain>
    </source>
</reference>
<dbReference type="SUPFAM" id="SSF55653">
    <property type="entry name" value="Ribosomal protein L9 C-domain"/>
    <property type="match status" value="1"/>
</dbReference>
<dbReference type="SUPFAM" id="SSF55658">
    <property type="entry name" value="L9 N-domain-like"/>
    <property type="match status" value="1"/>
</dbReference>
<dbReference type="GO" id="GO:0019843">
    <property type="term" value="F:rRNA binding"/>
    <property type="evidence" value="ECO:0007669"/>
    <property type="project" value="UniProtKB-KW"/>
</dbReference>
<proteinExistence type="inferred from homology"/>
<dbReference type="Gene3D" id="3.40.5.10">
    <property type="entry name" value="Ribosomal protein L9, N-terminal domain"/>
    <property type="match status" value="1"/>
</dbReference>
<keyword evidence="2" id="KW-0699">rRNA-binding</keyword>
<evidence type="ECO:0000313" key="9">
    <source>
        <dbReference type="EMBL" id="QCI07670.1"/>
    </source>
</evidence>
<dbReference type="Pfam" id="PF01281">
    <property type="entry name" value="Ribosomal_L9_N"/>
    <property type="match status" value="1"/>
</dbReference>
<dbReference type="Gene3D" id="3.10.430.100">
    <property type="entry name" value="Ribosomal protein L9, C-terminal domain"/>
    <property type="match status" value="1"/>
</dbReference>
<keyword evidence="9" id="KW-0934">Plastid</keyword>
<sequence>MKRKIKVIIKNNNNTINISETIIRVSKGYALNYLIPNSIAEIATPNKIKHIKMLEKINASKAKQEKSKIIKLQRNLNDITNIRITKKIGDNNYIFGRINEKEIISLIYKYSGITLNKKQFSIPIIKQIGKFTININLANDISCKLYLHILPINI</sequence>
<name>A0A4D6WZ15_9FLOR</name>
<comment type="similarity">
    <text evidence="1">Belongs to the bacterial ribosomal protein bL9 family.</text>
</comment>
<accession>A0A4D6WZ15</accession>
<evidence type="ECO:0000259" key="8">
    <source>
        <dbReference type="Pfam" id="PF03948"/>
    </source>
</evidence>
<feature type="domain" description="Large ribosomal subunit protein bL9 C-terminal" evidence="8">
    <location>
        <begin position="71"/>
        <end position="149"/>
    </location>
</feature>
<dbReference type="HAMAP" id="MF_00503">
    <property type="entry name" value="Ribosomal_bL9"/>
    <property type="match status" value="1"/>
</dbReference>
<evidence type="ECO:0000256" key="4">
    <source>
        <dbReference type="ARBA" id="ARBA00022980"/>
    </source>
</evidence>
<dbReference type="InterPro" id="IPR009027">
    <property type="entry name" value="Ribosomal_bL9/RNase_H1_N"/>
</dbReference>
<evidence type="ECO:0000256" key="1">
    <source>
        <dbReference type="ARBA" id="ARBA00010605"/>
    </source>
</evidence>
<gene>
    <name evidence="9" type="primary">rpl9</name>
</gene>
<dbReference type="GO" id="GO:0003735">
    <property type="term" value="F:structural constituent of ribosome"/>
    <property type="evidence" value="ECO:0007669"/>
    <property type="project" value="InterPro"/>
</dbReference>
<geneLocation type="plastid" evidence="9"/>
<dbReference type="PANTHER" id="PTHR21368">
    <property type="entry name" value="50S RIBOSOMAL PROTEIN L9"/>
    <property type="match status" value="1"/>
</dbReference>
<dbReference type="NCBIfam" id="TIGR00158">
    <property type="entry name" value="L9"/>
    <property type="match status" value="1"/>
</dbReference>
<dbReference type="Pfam" id="PF03948">
    <property type="entry name" value="Ribosomal_L9_C"/>
    <property type="match status" value="1"/>
</dbReference>
<dbReference type="InterPro" id="IPR000244">
    <property type="entry name" value="Ribosomal_bL9"/>
</dbReference>
<dbReference type="GO" id="GO:0006412">
    <property type="term" value="P:translation"/>
    <property type="evidence" value="ECO:0007669"/>
    <property type="project" value="InterPro"/>
</dbReference>
<reference evidence="9" key="2">
    <citation type="submission" date="2019-04" db="EMBL/GenBank/DDBJ databases">
        <authorList>
            <person name="Pasella M."/>
        </authorList>
    </citation>
    <scope>NUCLEOTIDE SEQUENCE</scope>
    <source>
        <strain evidence="9">PD2930</strain>
    </source>
</reference>
<dbReference type="GO" id="GO:0005840">
    <property type="term" value="C:ribosome"/>
    <property type="evidence" value="ECO:0007669"/>
    <property type="project" value="UniProtKB-KW"/>
</dbReference>
<dbReference type="InterPro" id="IPR036935">
    <property type="entry name" value="Ribosomal_bL9_N_sf"/>
</dbReference>
<protein>
    <recommendedName>
        <fullName evidence="6">50S ribosomal protein L9, chloroplastic</fullName>
    </recommendedName>
</protein>
<dbReference type="InterPro" id="IPR020070">
    <property type="entry name" value="Ribosomal_bL9_N"/>
</dbReference>
<evidence type="ECO:0000259" key="7">
    <source>
        <dbReference type="Pfam" id="PF01281"/>
    </source>
</evidence>
<evidence type="ECO:0000256" key="3">
    <source>
        <dbReference type="ARBA" id="ARBA00022884"/>
    </source>
</evidence>
<organism evidence="9">
    <name type="scientific">Nitophyllum punctatum</name>
    <dbReference type="NCBI Taxonomy" id="158729"/>
    <lineage>
        <taxon>Eukaryota</taxon>
        <taxon>Rhodophyta</taxon>
        <taxon>Florideophyceae</taxon>
        <taxon>Rhodymeniophycidae</taxon>
        <taxon>Ceramiales</taxon>
        <taxon>Delesseriaceae</taxon>
        <taxon>Nitophylloideae</taxon>
        <taxon>Nitophyllum</taxon>
    </lineage>
</organism>
<evidence type="ECO:0000256" key="6">
    <source>
        <dbReference type="ARBA" id="ARBA00035427"/>
    </source>
</evidence>